<dbReference type="Gene3D" id="2.60.40.2970">
    <property type="match status" value="1"/>
</dbReference>
<dbReference type="InterPro" id="IPR024079">
    <property type="entry name" value="MetalloPept_cat_dom_sf"/>
</dbReference>
<keyword evidence="3" id="KW-0645">Protease</keyword>
<name>A0A067N463_BOTB1</name>
<dbReference type="STRING" id="930990.A0A067N463"/>
<evidence type="ECO:0000256" key="2">
    <source>
        <dbReference type="ARBA" id="ARBA00010279"/>
    </source>
</evidence>
<dbReference type="OrthoDB" id="412874at2759"/>
<dbReference type="HOGENOM" id="CLU_041257_0_0_1"/>
<gene>
    <name evidence="9" type="ORF">BOTBODRAFT_150711</name>
</gene>
<dbReference type="GO" id="GO:0046872">
    <property type="term" value="F:metal ion binding"/>
    <property type="evidence" value="ECO:0007669"/>
    <property type="project" value="UniProtKB-KW"/>
</dbReference>
<dbReference type="InterPro" id="IPR050414">
    <property type="entry name" value="Fungal_M35_metalloproteases"/>
</dbReference>
<dbReference type="GO" id="GO:0006508">
    <property type="term" value="P:proteolysis"/>
    <property type="evidence" value="ECO:0007669"/>
    <property type="project" value="UniProtKB-KW"/>
</dbReference>
<dbReference type="PANTHER" id="PTHR37016">
    <property type="match status" value="1"/>
</dbReference>
<evidence type="ECO:0000256" key="1">
    <source>
        <dbReference type="ARBA" id="ARBA00001947"/>
    </source>
</evidence>
<evidence type="ECO:0000256" key="3">
    <source>
        <dbReference type="ARBA" id="ARBA00022670"/>
    </source>
</evidence>
<dbReference type="InterPro" id="IPR029463">
    <property type="entry name" value="Lys_MEP"/>
</dbReference>
<evidence type="ECO:0000256" key="6">
    <source>
        <dbReference type="ARBA" id="ARBA00022833"/>
    </source>
</evidence>
<dbReference type="GO" id="GO:0004222">
    <property type="term" value="F:metalloendopeptidase activity"/>
    <property type="evidence" value="ECO:0007669"/>
    <property type="project" value="InterPro"/>
</dbReference>
<dbReference type="Proteomes" id="UP000027195">
    <property type="component" value="Unassembled WGS sequence"/>
</dbReference>
<dbReference type="AlphaFoldDB" id="A0A067N463"/>
<protein>
    <recommendedName>
        <fullName evidence="8">Lysine-specific metallo-endopeptidase domain-containing protein</fullName>
    </recommendedName>
</protein>
<dbReference type="PANTHER" id="PTHR37016:SF3">
    <property type="entry name" value="NEUTRAL PROTEASE 2-RELATED"/>
    <property type="match status" value="1"/>
</dbReference>
<evidence type="ECO:0000256" key="5">
    <source>
        <dbReference type="ARBA" id="ARBA00022801"/>
    </source>
</evidence>
<dbReference type="SUPFAM" id="SSF55486">
    <property type="entry name" value="Metalloproteases ('zincins'), catalytic domain"/>
    <property type="match status" value="1"/>
</dbReference>
<keyword evidence="7" id="KW-0482">Metalloprotease</keyword>
<proteinExistence type="inferred from homology"/>
<dbReference type="InParanoid" id="A0A067N463"/>
<sequence>MPGHFLASGFDLGPGNIDGIANLKVTTTLRNTGDQNLTLLHDPLSILTPEWATDTFLVVKADGTTRPKFSGIMAKWSPALAAEANHATILAPGQAVEHTHDLSTRYDFTAAGAGIYNFRARDTFTHIDASGNFVSIKATVSSPASATISGNLAAVQAAPRPVRFAKRANYVSCSSDQQSSIGSTIIQAASYAQGASAYLTKNTASTDRYTTWFGAYDTERHSTVQSHFQSIAGNDFTTFTYDCSCTATYLFAYVQKDNFGYITFCGAFWRAPLTGTDSKAGTVVHEASHFNNNGGTDDVTYTQPSCKDLANQSPALAITNADSHEYFAENNPAQA</sequence>
<comment type="similarity">
    <text evidence="2">Belongs to the peptidase M35 family.</text>
</comment>
<keyword evidence="10" id="KW-1185">Reference proteome</keyword>
<evidence type="ECO:0000313" key="10">
    <source>
        <dbReference type="Proteomes" id="UP000027195"/>
    </source>
</evidence>
<accession>A0A067N463</accession>
<dbReference type="SMART" id="SM01351">
    <property type="entry name" value="Aspzincin_M35"/>
    <property type="match status" value="1"/>
</dbReference>
<reference evidence="10" key="1">
    <citation type="journal article" date="2014" name="Proc. Natl. Acad. Sci. U.S.A.">
        <title>Extensive sampling of basidiomycete genomes demonstrates inadequacy of the white-rot/brown-rot paradigm for wood decay fungi.</title>
        <authorList>
            <person name="Riley R."/>
            <person name="Salamov A.A."/>
            <person name="Brown D.W."/>
            <person name="Nagy L.G."/>
            <person name="Floudas D."/>
            <person name="Held B.W."/>
            <person name="Levasseur A."/>
            <person name="Lombard V."/>
            <person name="Morin E."/>
            <person name="Otillar R."/>
            <person name="Lindquist E.A."/>
            <person name="Sun H."/>
            <person name="LaButti K.M."/>
            <person name="Schmutz J."/>
            <person name="Jabbour D."/>
            <person name="Luo H."/>
            <person name="Baker S.E."/>
            <person name="Pisabarro A.G."/>
            <person name="Walton J.D."/>
            <person name="Blanchette R.A."/>
            <person name="Henrissat B."/>
            <person name="Martin F."/>
            <person name="Cullen D."/>
            <person name="Hibbett D.S."/>
            <person name="Grigoriev I.V."/>
        </authorList>
    </citation>
    <scope>NUCLEOTIDE SEQUENCE [LARGE SCALE GENOMIC DNA]</scope>
    <source>
        <strain evidence="10">FD-172 SS1</strain>
    </source>
</reference>
<feature type="domain" description="Lysine-specific metallo-endopeptidase" evidence="8">
    <location>
        <begin position="197"/>
        <end position="329"/>
    </location>
</feature>
<keyword evidence="6" id="KW-0862">Zinc</keyword>
<evidence type="ECO:0000256" key="7">
    <source>
        <dbReference type="ARBA" id="ARBA00023049"/>
    </source>
</evidence>
<evidence type="ECO:0000256" key="4">
    <source>
        <dbReference type="ARBA" id="ARBA00022723"/>
    </source>
</evidence>
<organism evidence="9 10">
    <name type="scientific">Botryobasidium botryosum (strain FD-172 SS1)</name>
    <dbReference type="NCBI Taxonomy" id="930990"/>
    <lineage>
        <taxon>Eukaryota</taxon>
        <taxon>Fungi</taxon>
        <taxon>Dikarya</taxon>
        <taxon>Basidiomycota</taxon>
        <taxon>Agaricomycotina</taxon>
        <taxon>Agaricomycetes</taxon>
        <taxon>Cantharellales</taxon>
        <taxon>Botryobasidiaceae</taxon>
        <taxon>Botryobasidium</taxon>
    </lineage>
</organism>
<evidence type="ECO:0000313" key="9">
    <source>
        <dbReference type="EMBL" id="KDQ21755.1"/>
    </source>
</evidence>
<keyword evidence="5" id="KW-0378">Hydrolase</keyword>
<comment type="cofactor">
    <cofactor evidence="1">
        <name>Zn(2+)</name>
        <dbReference type="ChEBI" id="CHEBI:29105"/>
    </cofactor>
</comment>
<dbReference type="Pfam" id="PF14521">
    <property type="entry name" value="Aspzincin_M35"/>
    <property type="match status" value="1"/>
</dbReference>
<dbReference type="EMBL" id="KL198016">
    <property type="protein sequence ID" value="KDQ21755.1"/>
    <property type="molecule type" value="Genomic_DNA"/>
</dbReference>
<dbReference type="Gene3D" id="3.40.390.10">
    <property type="entry name" value="Collagenase (Catalytic Domain)"/>
    <property type="match status" value="1"/>
</dbReference>
<keyword evidence="4" id="KW-0479">Metal-binding</keyword>
<evidence type="ECO:0000259" key="8">
    <source>
        <dbReference type="SMART" id="SM01351"/>
    </source>
</evidence>